<evidence type="ECO:0000256" key="1">
    <source>
        <dbReference type="SAM" id="Coils"/>
    </source>
</evidence>
<evidence type="ECO:0008006" key="5">
    <source>
        <dbReference type="Google" id="ProtNLM"/>
    </source>
</evidence>
<dbReference type="RefSeq" id="WP_049215737.1">
    <property type="nucleotide sequence ID" value="NZ_UGTV01000015.1"/>
</dbReference>
<keyword evidence="2" id="KW-0472">Membrane</keyword>
<keyword evidence="2" id="KW-0812">Transmembrane</keyword>
<dbReference type="EMBL" id="UGTV01000015">
    <property type="protein sequence ID" value="SUC10873.1"/>
    <property type="molecule type" value="Genomic_DNA"/>
</dbReference>
<feature type="transmembrane region" description="Helical" evidence="2">
    <location>
        <begin position="21"/>
        <end position="40"/>
    </location>
</feature>
<keyword evidence="1" id="KW-0175">Coiled coil</keyword>
<evidence type="ECO:0000313" key="4">
    <source>
        <dbReference type="Proteomes" id="UP000254704"/>
    </source>
</evidence>
<organism evidence="3 4">
    <name type="scientific">Pasteurella canis</name>
    <dbReference type="NCBI Taxonomy" id="753"/>
    <lineage>
        <taxon>Bacteria</taxon>
        <taxon>Pseudomonadati</taxon>
        <taxon>Pseudomonadota</taxon>
        <taxon>Gammaproteobacteria</taxon>
        <taxon>Pasteurellales</taxon>
        <taxon>Pasteurellaceae</taxon>
        <taxon>Pasteurella</taxon>
    </lineage>
</organism>
<sequence>MTDKQFAFLQRFLFLFYRHKKWIFIHWGIFGFLGLFLLLIEANLIIFNDAGIKYASYYDLTVEIKDNRVYGKLNQYIEVKHRNNHCYTAHCGFPNEGHYTLSELQFITVNGEDFIKKMCVKNSACYQNLFDEHIEAYVKKQRHYLIDEYGRIFWLLVLTSFLSFPFMPYQLEHAKQRYRKMQEDVEFIQVKIEETTIEL</sequence>
<dbReference type="AlphaFoldDB" id="A0A379EXD0"/>
<reference evidence="3 4" key="1">
    <citation type="submission" date="2018-06" db="EMBL/GenBank/DDBJ databases">
        <authorList>
            <consortium name="Pathogen Informatics"/>
            <person name="Doyle S."/>
        </authorList>
    </citation>
    <scope>NUCLEOTIDE SEQUENCE [LARGE SCALE GENOMIC DNA]</scope>
    <source>
        <strain evidence="3 4">NCTC11621</strain>
    </source>
</reference>
<proteinExistence type="predicted"/>
<gene>
    <name evidence="3" type="ORF">NCTC11621_01952</name>
</gene>
<dbReference type="Proteomes" id="UP000254704">
    <property type="component" value="Unassembled WGS sequence"/>
</dbReference>
<evidence type="ECO:0000256" key="2">
    <source>
        <dbReference type="SAM" id="Phobius"/>
    </source>
</evidence>
<feature type="transmembrane region" description="Helical" evidence="2">
    <location>
        <begin position="152"/>
        <end position="171"/>
    </location>
</feature>
<feature type="coiled-coil region" evidence="1">
    <location>
        <begin position="171"/>
        <end position="198"/>
    </location>
</feature>
<name>A0A379EXD0_9PAST</name>
<protein>
    <recommendedName>
        <fullName evidence="5">Transmembrane protein</fullName>
    </recommendedName>
</protein>
<evidence type="ECO:0000313" key="3">
    <source>
        <dbReference type="EMBL" id="SUC10873.1"/>
    </source>
</evidence>
<accession>A0A379EXD0</accession>
<keyword evidence="2" id="KW-1133">Transmembrane helix</keyword>